<keyword evidence="9" id="KW-1185">Reference proteome</keyword>
<feature type="coiled-coil region" evidence="6">
    <location>
        <begin position="924"/>
        <end position="951"/>
    </location>
</feature>
<evidence type="ECO:0000313" key="8">
    <source>
        <dbReference type="EMBL" id="MDQ0257893.1"/>
    </source>
</evidence>
<sequence length="1189" mass="137366">MTIIHQEIDITLSIEEQFRLEKLEDKKQSHSFEVAFCGHFSAGKSTILNELLGAKVLPTSPIPTSANIIRIINGELGLSILSKQEGEKAWKGEIPWEQVRQWGMNGNDISRITISAPLPFLSDYASILDTPGVDSTDESHEAVTVEQLYTTDVIVYVMDYNHVQSETNLYFLKQLSKERKPIFIVINQIDKHNEKEIPISIFKQSIKEIFNKWNIGFVNMYFTTMKNPDHSLNEFPRFEKDMKSLLYNNKDLLKGASLLLEQGFYQAVEHRLEEEKQEAVDEVKAAMKEKGYSLSQLKEMDSLHEEMEELFHYEETLRTNMEKELGSLFQNVTLFPFTTTDLARNWIESIQPGFKVGLLFTKRKTEEEQDQRLERLVNDLQDKVKSQLLFHVQKYFQQVDRSILSNVNKFEEMYNRLNFHVTADLLKEHVKTGHSNRDYVFQFTKEVTNTIVKIIRRDAIELLELQIKGMKEHTDLQIERITDKLNQLKEIGEYREKIEEIELTYSKEIELVERKLSGFSNNTQYQQQLVEATQQSYPVEKGNGFHNVTLPEESVIGTEWGLNEITIDTQFSEADTANWLGNIKGVLLPNQGNKVLGKERAQLLDRINRYEEQRFIISLFGAFSAGKSSFANALLGEEVLPVSPNPTTATINIVEKPSGDRKHGTAVINIKTEADLNKEIKAVSEQLDETLDLTTLLEWTPKGKQYITSTQKTYVEYLTTLQKSIGSTEWKLGGSFAASLSEVQQYAAEESKACLIEKITIYYDSPITNKGIVLVDTPGVNSIHGRHTNVAFQQMRQSDAIFYLTYYNHAFSKADQYFLQQMGKVNESFKHDKLYFVINAADLAGSVTELNGVRKHVHDQLKRNGMEDPRLYHLSSREGLKNKKARDKKETSFTQFEGSFYNHTILELKELSVNMISHQLQNYVAIAKDSLQFMEEEREEQVKKQQSLMETVKAQQENIKNLTFTYAVRDVFQELEQLVLYLKDRMRYVLNDYYSTAINVAVLTGNSKRELHEQLQGAIKDWKGLGEHFLKQELEATLIRIEERVKARSKVWLKDELKKLKEELPYINEEVEVLVQPLNIEGDINISVEVNNYRSFLSSKKDFFENGKVKELKEKLVEDGVEASVNTIEKQWGQLKDQLQVKLNKLEMELKQQLNSAVEAELDRFSALFDVDERISLQKEYDSLKKYIV</sequence>
<feature type="coiled-coil region" evidence="6">
    <location>
        <begin position="1136"/>
        <end position="1163"/>
    </location>
</feature>
<dbReference type="PANTHER" id="PTHR10465">
    <property type="entry name" value="TRANSMEMBRANE GTPASE FZO1"/>
    <property type="match status" value="1"/>
</dbReference>
<evidence type="ECO:0000313" key="9">
    <source>
        <dbReference type="Proteomes" id="UP001230005"/>
    </source>
</evidence>
<dbReference type="PANTHER" id="PTHR10465:SF0">
    <property type="entry name" value="SARCALUMENIN"/>
    <property type="match status" value="1"/>
</dbReference>
<evidence type="ECO:0000256" key="2">
    <source>
        <dbReference type="ARBA" id="ARBA00022741"/>
    </source>
</evidence>
<keyword evidence="5" id="KW-0472">Membrane</keyword>
<keyword evidence="2" id="KW-0547">Nucleotide-binding</keyword>
<evidence type="ECO:0000256" key="4">
    <source>
        <dbReference type="ARBA" id="ARBA00023134"/>
    </source>
</evidence>
<dbReference type="Gene3D" id="3.40.50.300">
    <property type="entry name" value="P-loop containing nucleotide triphosphate hydrolases"/>
    <property type="match status" value="2"/>
</dbReference>
<dbReference type="SUPFAM" id="SSF52540">
    <property type="entry name" value="P-loop containing nucleoside triphosphate hydrolases"/>
    <property type="match status" value="2"/>
</dbReference>
<dbReference type="InterPro" id="IPR045063">
    <property type="entry name" value="Dynamin_N"/>
</dbReference>
<dbReference type="EMBL" id="JAUSUG010000037">
    <property type="protein sequence ID" value="MDQ0257893.1"/>
    <property type="molecule type" value="Genomic_DNA"/>
</dbReference>
<dbReference type="Proteomes" id="UP001230005">
    <property type="component" value="Unassembled WGS sequence"/>
</dbReference>
<dbReference type="InterPro" id="IPR027417">
    <property type="entry name" value="P-loop_NTPase"/>
</dbReference>
<feature type="domain" description="Dynamin N-terminal" evidence="7">
    <location>
        <begin position="34"/>
        <end position="189"/>
    </location>
</feature>
<evidence type="ECO:0000256" key="3">
    <source>
        <dbReference type="ARBA" id="ARBA00022801"/>
    </source>
</evidence>
<keyword evidence="3" id="KW-0378">Hydrolase</keyword>
<evidence type="ECO:0000256" key="5">
    <source>
        <dbReference type="ARBA" id="ARBA00023136"/>
    </source>
</evidence>
<reference evidence="8 9" key="1">
    <citation type="submission" date="2023-07" db="EMBL/GenBank/DDBJ databases">
        <title>Genomic Encyclopedia of Type Strains, Phase IV (KMG-IV): sequencing the most valuable type-strain genomes for metagenomic binning, comparative biology and taxonomic classification.</title>
        <authorList>
            <person name="Goeker M."/>
        </authorList>
    </citation>
    <scope>NUCLEOTIDE SEQUENCE [LARGE SCALE GENOMIC DNA]</scope>
    <source>
        <strain evidence="8 9">DSM 9768</strain>
    </source>
</reference>
<accession>A0ABU0A324</accession>
<dbReference type="RefSeq" id="WP_307332343.1">
    <property type="nucleotide sequence ID" value="NZ_JAUSUG010000037.1"/>
</dbReference>
<evidence type="ECO:0000259" key="7">
    <source>
        <dbReference type="Pfam" id="PF00350"/>
    </source>
</evidence>
<protein>
    <submittedName>
        <fullName evidence="8">Small GTP-binding protein</fullName>
    </submittedName>
</protein>
<comment type="subcellular location">
    <subcellularLocation>
        <location evidence="1">Membrane</location>
    </subcellularLocation>
</comment>
<proteinExistence type="predicted"/>
<dbReference type="CDD" id="cd09912">
    <property type="entry name" value="DLP_2"/>
    <property type="match status" value="1"/>
</dbReference>
<gene>
    <name evidence="8" type="ORF">J2S74_005356</name>
</gene>
<comment type="caution">
    <text evidence="8">The sequence shown here is derived from an EMBL/GenBank/DDBJ whole genome shotgun (WGS) entry which is preliminary data.</text>
</comment>
<evidence type="ECO:0000256" key="1">
    <source>
        <dbReference type="ARBA" id="ARBA00004370"/>
    </source>
</evidence>
<name>A0ABU0A324_9BACI</name>
<dbReference type="InterPro" id="IPR027094">
    <property type="entry name" value="Mitofusin_fam"/>
</dbReference>
<feature type="domain" description="Dynamin N-terminal" evidence="7">
    <location>
        <begin position="617"/>
        <end position="839"/>
    </location>
</feature>
<keyword evidence="6" id="KW-0175">Coiled coil</keyword>
<dbReference type="Pfam" id="PF00350">
    <property type="entry name" value="Dynamin_N"/>
    <property type="match status" value="2"/>
</dbReference>
<evidence type="ECO:0000256" key="6">
    <source>
        <dbReference type="SAM" id="Coils"/>
    </source>
</evidence>
<organism evidence="8 9">
    <name type="scientific">Evansella vedderi</name>
    <dbReference type="NCBI Taxonomy" id="38282"/>
    <lineage>
        <taxon>Bacteria</taxon>
        <taxon>Bacillati</taxon>
        <taxon>Bacillota</taxon>
        <taxon>Bacilli</taxon>
        <taxon>Bacillales</taxon>
        <taxon>Bacillaceae</taxon>
        <taxon>Evansella</taxon>
    </lineage>
</organism>
<keyword evidence="4" id="KW-0342">GTP-binding</keyword>